<comment type="caution">
    <text evidence="1">The sequence shown here is derived from an EMBL/GenBank/DDBJ whole genome shotgun (WGS) entry which is preliminary data.</text>
</comment>
<dbReference type="Proteomes" id="UP001212997">
    <property type="component" value="Unassembled WGS sequence"/>
</dbReference>
<evidence type="ECO:0000313" key="2">
    <source>
        <dbReference type="Proteomes" id="UP001212997"/>
    </source>
</evidence>
<sequence length="217" mass="23599">MSDQVLPSAGPWVFLCTLKGAFESQGMPLPDEQTFIKDGLSAWATLTPAQRSQFCSNAEPAYNQYRLQHGLAPEQWFHEFTLPFIPPEICKPTLPPKASTTAPVTGKGHTSDYSQTTQAMGQAQYISGVGMGQFHLPLAQQRTYDAFGVYNGSIQSGISSNTTIYESGSMSVNVNGSTSREYIPGRIPVPYIDASVSQASAPFPPDDGKFSFDEWLS</sequence>
<organism evidence="1 2">
    <name type="scientific">Meripilus lineatus</name>
    <dbReference type="NCBI Taxonomy" id="2056292"/>
    <lineage>
        <taxon>Eukaryota</taxon>
        <taxon>Fungi</taxon>
        <taxon>Dikarya</taxon>
        <taxon>Basidiomycota</taxon>
        <taxon>Agaricomycotina</taxon>
        <taxon>Agaricomycetes</taxon>
        <taxon>Polyporales</taxon>
        <taxon>Meripilaceae</taxon>
        <taxon>Meripilus</taxon>
    </lineage>
</organism>
<gene>
    <name evidence="1" type="ORF">NLI96_g7197</name>
</gene>
<dbReference type="EMBL" id="JANAWD010000288">
    <property type="protein sequence ID" value="KAJ3482102.1"/>
    <property type="molecule type" value="Genomic_DNA"/>
</dbReference>
<evidence type="ECO:0000313" key="1">
    <source>
        <dbReference type="EMBL" id="KAJ3482102.1"/>
    </source>
</evidence>
<name>A0AAD5YHG9_9APHY</name>
<protein>
    <submittedName>
        <fullName evidence="1">Uncharacterized protein</fullName>
    </submittedName>
</protein>
<dbReference type="AlphaFoldDB" id="A0AAD5YHG9"/>
<proteinExistence type="predicted"/>
<accession>A0AAD5YHG9</accession>
<reference evidence="1" key="1">
    <citation type="submission" date="2022-07" db="EMBL/GenBank/DDBJ databases">
        <title>Genome Sequence of Physisporinus lineatus.</title>
        <authorList>
            <person name="Buettner E."/>
        </authorList>
    </citation>
    <scope>NUCLEOTIDE SEQUENCE</scope>
    <source>
        <strain evidence="1">VT162</strain>
    </source>
</reference>
<keyword evidence="2" id="KW-1185">Reference proteome</keyword>